<dbReference type="PANTHER" id="PTHR42748">
    <property type="entry name" value="NITROGEN METABOLITE REPRESSION PROTEIN NMRA FAMILY MEMBER"/>
    <property type="match status" value="1"/>
</dbReference>
<keyword evidence="4" id="KW-1185">Reference proteome</keyword>
<dbReference type="Proteomes" id="UP000199532">
    <property type="component" value="Unassembled WGS sequence"/>
</dbReference>
<proteinExistence type="predicted"/>
<reference evidence="3 4" key="1">
    <citation type="submission" date="2016-10" db="EMBL/GenBank/DDBJ databases">
        <authorList>
            <person name="de Groot N.N."/>
        </authorList>
    </citation>
    <scope>NUCLEOTIDE SEQUENCE [LARGE SCALE GENOMIC DNA]</scope>
    <source>
        <strain evidence="3 4">DSM 19938</strain>
    </source>
</reference>
<dbReference type="STRING" id="408657.SAMN04487995_0806"/>
<name>A0A1H6QMD5_9BACT</name>
<dbReference type="OrthoDB" id="9771302at2"/>
<dbReference type="InterPro" id="IPR036291">
    <property type="entry name" value="NAD(P)-bd_dom_sf"/>
</dbReference>
<dbReference type="Gene3D" id="3.40.50.720">
    <property type="entry name" value="NAD(P)-binding Rossmann-like Domain"/>
    <property type="match status" value="1"/>
</dbReference>
<keyword evidence="1" id="KW-0521">NADP</keyword>
<dbReference type="RefSeq" id="WP_090332149.1">
    <property type="nucleotide sequence ID" value="NZ_FNXY01000001.1"/>
</dbReference>
<feature type="domain" description="NAD(P)-binding" evidence="2">
    <location>
        <begin position="7"/>
        <end position="168"/>
    </location>
</feature>
<evidence type="ECO:0000313" key="4">
    <source>
        <dbReference type="Proteomes" id="UP000199532"/>
    </source>
</evidence>
<dbReference type="EMBL" id="FNXY01000001">
    <property type="protein sequence ID" value="SEI44733.1"/>
    <property type="molecule type" value="Genomic_DNA"/>
</dbReference>
<dbReference type="PANTHER" id="PTHR42748:SF3">
    <property type="entry name" value="BLL4366 PROTEIN"/>
    <property type="match status" value="1"/>
</dbReference>
<evidence type="ECO:0000259" key="2">
    <source>
        <dbReference type="Pfam" id="PF13460"/>
    </source>
</evidence>
<dbReference type="Pfam" id="PF13460">
    <property type="entry name" value="NAD_binding_10"/>
    <property type="match status" value="1"/>
</dbReference>
<protein>
    <submittedName>
        <fullName evidence="3">Uncharacterized conserved protein YbjT, contains NAD(P)-binding and DUF2867 domains</fullName>
    </submittedName>
</protein>
<gene>
    <name evidence="3" type="ORF">SAMN04487995_0806</name>
</gene>
<evidence type="ECO:0000313" key="3">
    <source>
        <dbReference type="EMBL" id="SEI44733.1"/>
    </source>
</evidence>
<dbReference type="SUPFAM" id="SSF51735">
    <property type="entry name" value="NAD(P)-binding Rossmann-fold domains"/>
    <property type="match status" value="1"/>
</dbReference>
<accession>A0A1H6QMD5</accession>
<dbReference type="InterPro" id="IPR051164">
    <property type="entry name" value="NmrA-like_oxidored"/>
</dbReference>
<dbReference type="InterPro" id="IPR016040">
    <property type="entry name" value="NAD(P)-bd_dom"/>
</dbReference>
<dbReference type="AlphaFoldDB" id="A0A1H6QMD5"/>
<evidence type="ECO:0000256" key="1">
    <source>
        <dbReference type="ARBA" id="ARBA00022857"/>
    </source>
</evidence>
<organism evidence="3 4">
    <name type="scientific">Dyadobacter koreensis</name>
    <dbReference type="NCBI Taxonomy" id="408657"/>
    <lineage>
        <taxon>Bacteria</taxon>
        <taxon>Pseudomonadati</taxon>
        <taxon>Bacteroidota</taxon>
        <taxon>Cytophagia</taxon>
        <taxon>Cytophagales</taxon>
        <taxon>Spirosomataceae</taxon>
        <taxon>Dyadobacter</taxon>
    </lineage>
</organism>
<sequence>MKIVIIGGTGFIGSKVADNLRQLGHTVIAAAPSTGINTITGEGLAEALQETEVVVDISNSPSLEDSVAIDFFTNSSRNLLAAEKTAGVKHHLVLSIVGADLIDMGYMRAKKAQEDLTKESGVPYTVIRSTQFYEFVPVITGAAKQENEIHVSDISFQPIAAEDVAKLISTLSLAGPANGTVEIAGPERHTMSDFVGFFVKETGGSETVVTNHNSEYFGVRIPTYALVPQGDLKVGHIKFKEWISHQQIKS</sequence>